<proteinExistence type="predicted"/>
<dbReference type="EMBL" id="CP010029">
    <property type="protein sequence ID" value="ANI31937.1"/>
    <property type="molecule type" value="Genomic_DNA"/>
</dbReference>
<gene>
    <name evidence="1" type="ORF">PL78_19180</name>
</gene>
<evidence type="ECO:0000313" key="2">
    <source>
        <dbReference type="Proteomes" id="UP000266744"/>
    </source>
</evidence>
<sequence>MEKISFIYTHEIREGDPARVVRQPEPWIKVSNIPGRINLGIIFGLFIRSYKTYKIVVDVLHEDISIMNDTKDKLSAEPLVAASPSADDYVSIESMALLGLNVKNEGAHKVVCSIYSSPDQIENEKILHSAECYFFVSKTQGAR</sequence>
<organism evidence="1 2">
    <name type="scientific">Yersinia entomophaga</name>
    <dbReference type="NCBI Taxonomy" id="935293"/>
    <lineage>
        <taxon>Bacteria</taxon>
        <taxon>Pseudomonadati</taxon>
        <taxon>Pseudomonadota</taxon>
        <taxon>Gammaproteobacteria</taxon>
        <taxon>Enterobacterales</taxon>
        <taxon>Yersiniaceae</taxon>
        <taxon>Yersinia</taxon>
    </lineage>
</organism>
<keyword evidence="2" id="KW-1185">Reference proteome</keyword>
<reference evidence="1 2" key="1">
    <citation type="journal article" date="2016" name="Toxins">
        <title>The Draft Genome Sequence of the Yersinia entomophaga Entomopathogenic Type Strain MH96T.</title>
        <authorList>
            <person name="Hurst M.R."/>
            <person name="Beattie A."/>
            <person name="Altermann E."/>
            <person name="Moraga R.M."/>
            <person name="Harper L.A."/>
            <person name="Calder J."/>
            <person name="Laugraud A."/>
        </authorList>
    </citation>
    <scope>NUCLEOTIDE SEQUENCE [LARGE SCALE GENOMIC DNA]</scope>
    <source>
        <strain evidence="1 2">MH96</strain>
    </source>
</reference>
<dbReference type="Proteomes" id="UP000266744">
    <property type="component" value="Chromosome"/>
</dbReference>
<accession>A0ABM6BQJ4</accession>
<evidence type="ECO:0000313" key="1">
    <source>
        <dbReference type="EMBL" id="ANI31937.1"/>
    </source>
</evidence>
<protein>
    <submittedName>
        <fullName evidence="1">Uncharacterized protein</fullName>
    </submittedName>
</protein>
<name>A0ABM6BQJ4_YERET</name>
<dbReference type="RefSeq" id="WP_064518147.1">
    <property type="nucleotide sequence ID" value="NZ_CP010029.1"/>
</dbReference>